<organism evidence="1 2">
    <name type="scientific">Mycolicibacterium peregrinum</name>
    <name type="common">Mycobacterium peregrinum</name>
    <dbReference type="NCBI Taxonomy" id="43304"/>
    <lineage>
        <taxon>Bacteria</taxon>
        <taxon>Bacillati</taxon>
        <taxon>Actinomycetota</taxon>
        <taxon>Actinomycetes</taxon>
        <taxon>Mycobacteriales</taxon>
        <taxon>Mycobacteriaceae</taxon>
        <taxon>Mycolicibacterium</taxon>
    </lineage>
</organism>
<proteinExistence type="predicted"/>
<reference evidence="2" key="1">
    <citation type="submission" date="2016-06" db="EMBL/GenBank/DDBJ databases">
        <authorList>
            <person name="Sutton G."/>
            <person name="Brinkac L."/>
            <person name="Sanka R."/>
            <person name="Adams M."/>
            <person name="Lau E."/>
            <person name="Mehaffy C."/>
            <person name="Tameris M."/>
            <person name="Hatherill M."/>
            <person name="Hanekom W."/>
            <person name="Mahomed H."/>
            <person name="Mcshane H."/>
        </authorList>
    </citation>
    <scope>NUCLEOTIDE SEQUENCE [LARGE SCALE GENOMIC DNA]</scope>
    <source>
        <strain evidence="2">852002-51209_SCH5440388</strain>
    </source>
</reference>
<dbReference type="RefSeq" id="WP_064932434.1">
    <property type="nucleotide sequence ID" value="NZ_LZSO01000026.1"/>
</dbReference>
<dbReference type="Proteomes" id="UP000093902">
    <property type="component" value="Unassembled WGS sequence"/>
</dbReference>
<comment type="caution">
    <text evidence="1">The sequence shown here is derived from an EMBL/GenBank/DDBJ whole genome shotgun (WGS) entry which is preliminary data.</text>
</comment>
<protein>
    <submittedName>
        <fullName evidence="1">Uncharacterized protein</fullName>
    </submittedName>
</protein>
<gene>
    <name evidence="1" type="ORF">A5792_19935</name>
</gene>
<name>A0A1A0R3Q5_MYCPR</name>
<sequence length="75" mass="8803">MSTDQDRRLRAELARELGFWPATLDSDDIAQHRLAAAADRGKLGLEEIHRRWAWYREEKRRCDAEEQGRSDVAHL</sequence>
<evidence type="ECO:0000313" key="2">
    <source>
        <dbReference type="Proteomes" id="UP000093902"/>
    </source>
</evidence>
<dbReference type="AlphaFoldDB" id="A0A1A0R3Q5"/>
<dbReference type="EMBL" id="LZSO01000026">
    <property type="protein sequence ID" value="OBB29085.1"/>
    <property type="molecule type" value="Genomic_DNA"/>
</dbReference>
<accession>A0A1A0R3Q5</accession>
<evidence type="ECO:0000313" key="1">
    <source>
        <dbReference type="EMBL" id="OBB29085.1"/>
    </source>
</evidence>